<dbReference type="InterPro" id="IPR029000">
    <property type="entry name" value="Cyclophilin-like_dom_sf"/>
</dbReference>
<evidence type="ECO:0000259" key="4">
    <source>
        <dbReference type="SMART" id="SM00797"/>
    </source>
</evidence>
<accession>A0A1Y0D4D0</accession>
<evidence type="ECO:0000256" key="2">
    <source>
        <dbReference type="ARBA" id="ARBA00022801"/>
    </source>
</evidence>
<feature type="domain" description="Carboxyltransferase" evidence="4">
    <location>
        <begin position="26"/>
        <end position="313"/>
    </location>
</feature>
<evidence type="ECO:0000313" key="5">
    <source>
        <dbReference type="EMBL" id="ART82388.1"/>
    </source>
</evidence>
<dbReference type="NCBIfam" id="TIGR00724">
    <property type="entry name" value="urea_amlyse_rel"/>
    <property type="match status" value="1"/>
</dbReference>
<dbReference type="InterPro" id="IPR003778">
    <property type="entry name" value="CT_A_B"/>
</dbReference>
<keyword evidence="2 5" id="KW-0378">Hydrolase</keyword>
<protein>
    <submittedName>
        <fullName evidence="5">Allophanate hydrolase</fullName>
    </submittedName>
</protein>
<dbReference type="AlphaFoldDB" id="A0A1Y0D4D0"/>
<dbReference type="Pfam" id="PF02626">
    <property type="entry name" value="CT_A_B"/>
    <property type="match status" value="1"/>
</dbReference>
<evidence type="ECO:0000256" key="1">
    <source>
        <dbReference type="ARBA" id="ARBA00022741"/>
    </source>
</evidence>
<gene>
    <name evidence="5" type="ORF">CBP31_06930</name>
</gene>
<keyword evidence="1" id="KW-0547">Nucleotide-binding</keyword>
<dbReference type="PANTHER" id="PTHR43309">
    <property type="entry name" value="5-OXOPROLINASE SUBUNIT C"/>
    <property type="match status" value="1"/>
</dbReference>
<dbReference type="PANTHER" id="PTHR43309:SF4">
    <property type="entry name" value="CARBOXYLTRANSFERASE DOMAIN-CONTAINING PROTEIN"/>
    <property type="match status" value="1"/>
</dbReference>
<dbReference type="Gene3D" id="2.40.100.10">
    <property type="entry name" value="Cyclophilin-like"/>
    <property type="match status" value="1"/>
</dbReference>
<dbReference type="InterPro" id="IPR052708">
    <property type="entry name" value="PxpC"/>
</dbReference>
<proteinExistence type="predicted"/>
<dbReference type="OrthoDB" id="9768696at2"/>
<dbReference type="GO" id="GO:0005524">
    <property type="term" value="F:ATP binding"/>
    <property type="evidence" value="ECO:0007669"/>
    <property type="project" value="UniProtKB-KW"/>
</dbReference>
<reference evidence="5 6" key="1">
    <citation type="journal article" date="2014" name="Int. J. Syst. Evol. Microbiol.">
        <title>Oceanisphaera profunda sp. nov., a marine bacterium isolated from deep-sea sediment, and emended description of the genus Oceanisphaera.</title>
        <authorList>
            <person name="Xu Z."/>
            <person name="Zhang X.Y."/>
            <person name="Su H.N."/>
            <person name="Yu Z.C."/>
            <person name="Liu C."/>
            <person name="Li H."/>
            <person name="Chen X.L."/>
            <person name="Song X.Y."/>
            <person name="Xie B.B."/>
            <person name="Qin Q.L."/>
            <person name="Zhou B.C."/>
            <person name="Shi M."/>
            <person name="Huang Y."/>
            <person name="Zhang Y.Z."/>
        </authorList>
    </citation>
    <scope>NUCLEOTIDE SEQUENCE [LARGE SCALE GENOMIC DNA]</scope>
    <source>
        <strain evidence="5 6">SM1222</strain>
    </source>
</reference>
<dbReference type="RefSeq" id="WP_087035771.1">
    <property type="nucleotide sequence ID" value="NZ_CP021377.1"/>
</dbReference>
<keyword evidence="3" id="KW-0067">ATP-binding</keyword>
<evidence type="ECO:0000313" key="6">
    <source>
        <dbReference type="Proteomes" id="UP000243937"/>
    </source>
</evidence>
<dbReference type="KEGG" id="opf:CBP31_06930"/>
<dbReference type="EMBL" id="CP021377">
    <property type="protein sequence ID" value="ART82388.1"/>
    <property type="molecule type" value="Genomic_DNA"/>
</dbReference>
<organism evidence="5 6">
    <name type="scientific">Oceanisphaera profunda</name>
    <dbReference type="NCBI Taxonomy" id="1416627"/>
    <lineage>
        <taxon>Bacteria</taxon>
        <taxon>Pseudomonadati</taxon>
        <taxon>Pseudomonadota</taxon>
        <taxon>Gammaproteobacteria</taxon>
        <taxon>Aeromonadales</taxon>
        <taxon>Aeromonadaceae</taxon>
        <taxon>Oceanisphaera</taxon>
    </lineage>
</organism>
<dbReference type="SUPFAM" id="SSF50891">
    <property type="entry name" value="Cyclophilin-like"/>
    <property type="match status" value="1"/>
</dbReference>
<sequence length="320" mass="33893">MQGLLTVIKPGPLSTLQDAGRVGVRHLGISQGGPADLQAWGWANWLLGNNWGSPTLEITLGGLTLVAEQRCHLALCGADMQPQVNGQPLTNNQAFTLAAGDELQLGMAKCGVRAYLAVAGGFIAKPVLGSVACVMRDQLGGHLGDGSKLAVGDTLAFASSAFSSSHVADFIPRRQLPVGALPHYEQAATLMMIPGAQFRFFDDLSLIQAFNQPWRVDPRSDRMGIRLQGPMLHCNIGSLISEGLTLGAVQVPPSGQPIILLNDRQTIGGYPRLGTLTPLACARLAQCQPGQKVRLGTCTASQAQAQYREFRATLKGSHAL</sequence>
<dbReference type="Proteomes" id="UP000243937">
    <property type="component" value="Chromosome"/>
</dbReference>
<keyword evidence="6" id="KW-1185">Reference proteome</keyword>
<dbReference type="GO" id="GO:0016787">
    <property type="term" value="F:hydrolase activity"/>
    <property type="evidence" value="ECO:0007669"/>
    <property type="project" value="UniProtKB-KW"/>
</dbReference>
<dbReference type="SMART" id="SM00797">
    <property type="entry name" value="AHS2"/>
    <property type="match status" value="1"/>
</dbReference>
<evidence type="ECO:0000256" key="3">
    <source>
        <dbReference type="ARBA" id="ARBA00022840"/>
    </source>
</evidence>
<name>A0A1Y0D4D0_9GAMM</name>